<dbReference type="Proteomes" id="UP000494116">
    <property type="component" value="Unassembled WGS sequence"/>
</dbReference>
<dbReference type="GO" id="GO:0016491">
    <property type="term" value="F:oxidoreductase activity"/>
    <property type="evidence" value="ECO:0007669"/>
    <property type="project" value="UniProtKB-KW"/>
</dbReference>
<dbReference type="PROSITE" id="PS50857">
    <property type="entry name" value="COX2_CUA"/>
    <property type="match status" value="1"/>
</dbReference>
<keyword evidence="10 13" id="KW-0472">Membrane</keyword>
<evidence type="ECO:0000256" key="5">
    <source>
        <dbReference type="ARBA" id="ARBA00022617"/>
    </source>
</evidence>
<evidence type="ECO:0000313" key="16">
    <source>
        <dbReference type="EMBL" id="CAB3684745.1"/>
    </source>
</evidence>
<feature type="transmembrane region" description="Helical" evidence="13">
    <location>
        <begin position="86"/>
        <end position="108"/>
    </location>
</feature>
<dbReference type="CDD" id="cd04213">
    <property type="entry name" value="CuRO_CcO_Caa3_II"/>
    <property type="match status" value="1"/>
</dbReference>
<evidence type="ECO:0000256" key="6">
    <source>
        <dbReference type="ARBA" id="ARBA00022723"/>
    </source>
</evidence>
<dbReference type="SUPFAM" id="SSF46626">
    <property type="entry name" value="Cytochrome c"/>
    <property type="match status" value="1"/>
</dbReference>
<dbReference type="InterPro" id="IPR001505">
    <property type="entry name" value="Copper_CuA"/>
</dbReference>
<keyword evidence="7" id="KW-0249">Electron transport</keyword>
<evidence type="ECO:0000256" key="9">
    <source>
        <dbReference type="ARBA" id="ARBA00023008"/>
    </source>
</evidence>
<evidence type="ECO:0000256" key="10">
    <source>
        <dbReference type="ARBA" id="ARBA00023136"/>
    </source>
</evidence>
<evidence type="ECO:0000256" key="11">
    <source>
        <dbReference type="ARBA" id="ARBA00047816"/>
    </source>
</evidence>
<dbReference type="Pfam" id="PF00034">
    <property type="entry name" value="Cytochrom_C"/>
    <property type="match status" value="1"/>
</dbReference>
<dbReference type="EC" id="1.9.3.1" evidence="16"/>
<evidence type="ECO:0000256" key="8">
    <source>
        <dbReference type="ARBA" id="ARBA00023004"/>
    </source>
</evidence>
<dbReference type="PANTHER" id="PTHR22888">
    <property type="entry name" value="CYTOCHROME C OXIDASE, SUBUNIT II"/>
    <property type="match status" value="1"/>
</dbReference>
<keyword evidence="9" id="KW-0186">Copper</keyword>
<evidence type="ECO:0000256" key="2">
    <source>
        <dbReference type="ARBA" id="ARBA00004418"/>
    </source>
</evidence>
<gene>
    <name evidence="16" type="primary">ctaC_1</name>
    <name evidence="16" type="ORF">LMG1873_01785</name>
</gene>
<dbReference type="Pfam" id="PF00116">
    <property type="entry name" value="COX2"/>
    <property type="match status" value="1"/>
</dbReference>
<feature type="domain" description="Cytochrome c" evidence="15">
    <location>
        <begin position="246"/>
        <end position="337"/>
    </location>
</feature>
<dbReference type="PROSITE" id="PS00078">
    <property type="entry name" value="COX2"/>
    <property type="match status" value="1"/>
</dbReference>
<evidence type="ECO:0000256" key="12">
    <source>
        <dbReference type="PROSITE-ProRule" id="PRU00433"/>
    </source>
</evidence>
<accession>A0ABN7EY89</accession>
<comment type="catalytic activity">
    <reaction evidence="11">
        <text>4 Fe(II)-[cytochrome c] + O2 + 8 H(+)(in) = 4 Fe(III)-[cytochrome c] + 2 H2O + 4 H(+)(out)</text>
        <dbReference type="Rhea" id="RHEA:11436"/>
        <dbReference type="Rhea" id="RHEA-COMP:10350"/>
        <dbReference type="Rhea" id="RHEA-COMP:14399"/>
        <dbReference type="ChEBI" id="CHEBI:15377"/>
        <dbReference type="ChEBI" id="CHEBI:15378"/>
        <dbReference type="ChEBI" id="CHEBI:15379"/>
        <dbReference type="ChEBI" id="CHEBI:29033"/>
        <dbReference type="ChEBI" id="CHEBI:29034"/>
        <dbReference type="EC" id="7.1.1.9"/>
    </reaction>
</comment>
<dbReference type="PROSITE" id="PS51007">
    <property type="entry name" value="CYTC"/>
    <property type="match status" value="1"/>
</dbReference>
<dbReference type="InterPro" id="IPR002429">
    <property type="entry name" value="CcO_II-like_C"/>
</dbReference>
<evidence type="ECO:0000313" key="17">
    <source>
        <dbReference type="Proteomes" id="UP000494116"/>
    </source>
</evidence>
<comment type="subcellular location">
    <subcellularLocation>
        <location evidence="1">Membrane</location>
    </subcellularLocation>
    <subcellularLocation>
        <location evidence="2">Periplasm</location>
    </subcellularLocation>
</comment>
<evidence type="ECO:0000256" key="4">
    <source>
        <dbReference type="ARBA" id="ARBA00022448"/>
    </source>
</evidence>
<dbReference type="InterPro" id="IPR008972">
    <property type="entry name" value="Cupredoxin"/>
</dbReference>
<dbReference type="Gene3D" id="2.60.40.420">
    <property type="entry name" value="Cupredoxins - blue copper proteins"/>
    <property type="match status" value="1"/>
</dbReference>
<keyword evidence="16" id="KW-0560">Oxidoreductase</keyword>
<sequence>MLTRGMAANLSYVLASAPPVAGSARASSSVAAPATAGLAGEGASAVADIAQVLFVGAAAIFVMVAALVALAMFGPAPLRRRLASPALIVGAGIAFPVIALTALLVYVLGAGSSLARAGAAATVRIEVTGELWWWRVRYLDASGAVLFETANDIRIPVGEWVQFDLKSDNVIHSFWIPELAGKLDMIPGRVNRMRVRAQTAGTFTGQCAEYCGAQHANMKFNVAAITTDAFQAWQAAQARPAMPAGPSLRRGEQRFQQDCAQCHTVRGTPASGAHGPDLTHVGSRLSLAAGTLPNNVGALAGWIAGSQHIKPGNAMPSFNHLSGEDLRALASYLESLK</sequence>
<evidence type="ECO:0000259" key="14">
    <source>
        <dbReference type="PROSITE" id="PS50857"/>
    </source>
</evidence>
<dbReference type="InterPro" id="IPR034236">
    <property type="entry name" value="CuRO_CcO_Caa3_II"/>
</dbReference>
<comment type="similarity">
    <text evidence="3">Belongs to the cytochrome c oxidase subunit 2 family.</text>
</comment>
<dbReference type="InterPro" id="IPR036909">
    <property type="entry name" value="Cyt_c-like_dom_sf"/>
</dbReference>
<dbReference type="EMBL" id="CADIJS010000002">
    <property type="protein sequence ID" value="CAB3684745.1"/>
    <property type="molecule type" value="Genomic_DNA"/>
</dbReference>
<keyword evidence="5 12" id="KW-0349">Heme</keyword>
<keyword evidence="4" id="KW-0813">Transport</keyword>
<evidence type="ECO:0000256" key="13">
    <source>
        <dbReference type="SAM" id="Phobius"/>
    </source>
</evidence>
<dbReference type="InterPro" id="IPR045187">
    <property type="entry name" value="CcO_II"/>
</dbReference>
<proteinExistence type="inferred from homology"/>
<keyword evidence="13" id="KW-0812">Transmembrane</keyword>
<dbReference type="SUPFAM" id="SSF49503">
    <property type="entry name" value="Cupredoxins"/>
    <property type="match status" value="1"/>
</dbReference>
<evidence type="ECO:0000256" key="3">
    <source>
        <dbReference type="ARBA" id="ARBA00007866"/>
    </source>
</evidence>
<evidence type="ECO:0000256" key="1">
    <source>
        <dbReference type="ARBA" id="ARBA00004370"/>
    </source>
</evidence>
<evidence type="ECO:0000259" key="15">
    <source>
        <dbReference type="PROSITE" id="PS51007"/>
    </source>
</evidence>
<keyword evidence="17" id="KW-1185">Reference proteome</keyword>
<reference evidence="16 17" key="1">
    <citation type="submission" date="2020-04" db="EMBL/GenBank/DDBJ databases">
        <authorList>
            <person name="De Canck E."/>
        </authorList>
    </citation>
    <scope>NUCLEOTIDE SEQUENCE [LARGE SCALE GENOMIC DNA]</scope>
    <source>
        <strain evidence="16 17">LMG 1873</strain>
    </source>
</reference>
<dbReference type="InterPro" id="IPR009056">
    <property type="entry name" value="Cyt_c-like_dom"/>
</dbReference>
<keyword evidence="13" id="KW-1133">Transmembrane helix</keyword>
<feature type="domain" description="Cytochrome oxidase subunit II copper A binding" evidence="14">
    <location>
        <begin position="120"/>
        <end position="236"/>
    </location>
</feature>
<keyword evidence="8 12" id="KW-0408">Iron</keyword>
<keyword evidence="6 12" id="KW-0479">Metal-binding</keyword>
<comment type="caution">
    <text evidence="16">The sequence shown here is derived from an EMBL/GenBank/DDBJ whole genome shotgun (WGS) entry which is preliminary data.</text>
</comment>
<organism evidence="16 17">
    <name type="scientific">Achromobacter piechaudii</name>
    <dbReference type="NCBI Taxonomy" id="72556"/>
    <lineage>
        <taxon>Bacteria</taxon>
        <taxon>Pseudomonadati</taxon>
        <taxon>Pseudomonadota</taxon>
        <taxon>Betaproteobacteria</taxon>
        <taxon>Burkholderiales</taxon>
        <taxon>Alcaligenaceae</taxon>
        <taxon>Achromobacter</taxon>
    </lineage>
</organism>
<dbReference type="PANTHER" id="PTHR22888:SF9">
    <property type="entry name" value="CYTOCHROME C OXIDASE SUBUNIT 2"/>
    <property type="match status" value="1"/>
</dbReference>
<feature type="transmembrane region" description="Helical" evidence="13">
    <location>
        <begin position="49"/>
        <end position="74"/>
    </location>
</feature>
<evidence type="ECO:0000256" key="7">
    <source>
        <dbReference type="ARBA" id="ARBA00022982"/>
    </source>
</evidence>
<protein>
    <submittedName>
        <fullName evidence="16">Cytochrome c oxidase subunit 2</fullName>
        <ecNumber evidence="16">1.9.3.1</ecNumber>
    </submittedName>
</protein>
<name>A0ABN7EY89_9BURK</name>